<dbReference type="Proteomes" id="UP000750197">
    <property type="component" value="Unassembled WGS sequence"/>
</dbReference>
<accession>A0A8J7YK50</accession>
<protein>
    <submittedName>
        <fullName evidence="2">PAC2 family protein</fullName>
    </submittedName>
    <submittedName>
        <fullName evidence="1">Proteasome assembly chaperone family protein</fullName>
    </submittedName>
</protein>
<evidence type="ECO:0000313" key="1">
    <source>
        <dbReference type="EMBL" id="MBX8632132.1"/>
    </source>
</evidence>
<evidence type="ECO:0000313" key="3">
    <source>
        <dbReference type="Proteomes" id="UP000716004"/>
    </source>
</evidence>
<proteinExistence type="predicted"/>
<dbReference type="EMBL" id="JAHEAC010000025">
    <property type="protein sequence ID" value="MBX8643878.1"/>
    <property type="molecule type" value="Genomic_DNA"/>
</dbReference>
<dbReference type="AlphaFoldDB" id="A0A8J7YK50"/>
<dbReference type="InterPro" id="IPR038389">
    <property type="entry name" value="PSMG2_sf"/>
</dbReference>
<dbReference type="Pfam" id="PF09754">
    <property type="entry name" value="PAC2"/>
    <property type="match status" value="1"/>
</dbReference>
<dbReference type="Proteomes" id="UP000716004">
    <property type="component" value="Unassembled WGS sequence"/>
</dbReference>
<organism evidence="1 3">
    <name type="scientific">Candidatus Sysuiplasma superficiale</name>
    <dbReference type="NCBI Taxonomy" id="2823368"/>
    <lineage>
        <taxon>Archaea</taxon>
        <taxon>Methanobacteriati</taxon>
        <taxon>Thermoplasmatota</taxon>
        <taxon>Thermoplasmata</taxon>
        <taxon>Candidatus Sysuiplasmatales</taxon>
        <taxon>Candidatus Sysuiplasmataceae</taxon>
        <taxon>Candidatus Sysuiplasma</taxon>
    </lineage>
</organism>
<sequence length="267" mass="28731">MLSTGRTISESLSDDLRIVEETPMEITEALVLVGFPTIGLVSSIVSNHVIRQLGLKRIGYVSSRFFMPTAVVIDGVPNPPVRIYGGDHVCGPDKKCQQVIVITSEFTPPPDTMDALAEGIIEWSSRNRSSLIVTLEGINSEPDSAGKEPSVFGVGSTLEARHMLKDFGVEQMTDGMVGGLSGVLLHKGSVMRKNVISLLAESPANYPGARSAARTIEVLDRLLPLIRLDPKPLYEKAAEIEAAIKDALSKSSPKGELAYNETNPAYS</sequence>
<dbReference type="SUPFAM" id="SSF159659">
    <property type="entry name" value="Cgl1923-like"/>
    <property type="match status" value="1"/>
</dbReference>
<dbReference type="PANTHER" id="PTHR35610">
    <property type="entry name" value="3-ISOPROPYLMALATE DEHYDRATASE-RELATED"/>
    <property type="match status" value="1"/>
</dbReference>
<dbReference type="InterPro" id="IPR019151">
    <property type="entry name" value="Proteasome_assmbl_chaperone_2"/>
</dbReference>
<dbReference type="PANTHER" id="PTHR35610:SF3">
    <property type="entry name" value="PROTEASOME ASSEMBLY CHAPERONE FAMILY PROTEIN"/>
    <property type="match status" value="1"/>
</dbReference>
<dbReference type="GO" id="GO:0000502">
    <property type="term" value="C:proteasome complex"/>
    <property type="evidence" value="ECO:0007669"/>
    <property type="project" value="UniProtKB-KW"/>
</dbReference>
<dbReference type="EMBL" id="JAGVSJ010000015">
    <property type="protein sequence ID" value="MBX8632132.1"/>
    <property type="molecule type" value="Genomic_DNA"/>
</dbReference>
<comment type="caution">
    <text evidence="1">The sequence shown here is derived from an EMBL/GenBank/DDBJ whole genome shotgun (WGS) entry which is preliminary data.</text>
</comment>
<evidence type="ECO:0000313" key="2">
    <source>
        <dbReference type="EMBL" id="MBX8643878.1"/>
    </source>
</evidence>
<dbReference type="Gene3D" id="3.40.50.10900">
    <property type="entry name" value="PAC-like subunit"/>
    <property type="match status" value="1"/>
</dbReference>
<name>A0A8J7YK50_9ARCH</name>
<keyword evidence="1" id="KW-0647">Proteasome</keyword>
<gene>
    <name evidence="1" type="ORF">J9259_06415</name>
    <name evidence="2" type="ORF">KIY12_04045</name>
</gene>
<reference evidence="1" key="1">
    <citation type="submission" date="2021-04" db="EMBL/GenBank/DDBJ databases">
        <title>Genomic insights into ecological role and evolution of a novel Thermoplasmata order Candidatus Sysuiplasmatales.</title>
        <authorList>
            <person name="Yuan Y."/>
        </authorList>
    </citation>
    <scope>NUCLEOTIDE SEQUENCE</scope>
    <source>
        <strain evidence="2">TUT19-bin139</strain>
        <strain evidence="1">YP2-bin.285</strain>
    </source>
</reference>